<reference evidence="6 14" key="3">
    <citation type="journal article" date="2018" name="Emerg. Microbes Infect.">
        <title>Phenotypic and molecular analysis of nontypeable Group B streptococci: identification of cps2a and hybrid cps2a/cps5 Group B streptococcal capsule gene clusters.</title>
        <authorList>
            <person name="Alhhazmi A."/>
            <person name="Tyrrell G.J."/>
        </authorList>
    </citation>
    <scope>NUCLEOTIDE SEQUENCE [LARGE SCALE GENOMIC DNA]</scope>
    <source>
        <strain evidence="6 14">PLGBS17</strain>
    </source>
</reference>
<dbReference type="RefSeq" id="WP_000232924.1">
    <property type="nucleotide sequence ID" value="NZ_AP018935.1"/>
</dbReference>
<dbReference type="InterPro" id="IPR007563">
    <property type="entry name" value="DUF554"/>
</dbReference>
<dbReference type="PANTHER" id="PTHR36111:SF2">
    <property type="entry name" value="INNER MEMBRANE PROTEIN"/>
    <property type="match status" value="1"/>
</dbReference>
<evidence type="ECO:0000313" key="14">
    <source>
        <dbReference type="Proteomes" id="UP000256718"/>
    </source>
</evidence>
<feature type="transmembrane region" description="Helical" evidence="1">
    <location>
        <begin position="6"/>
        <end position="23"/>
    </location>
</feature>
<dbReference type="Pfam" id="PF04474">
    <property type="entry name" value="DUF554"/>
    <property type="match status" value="1"/>
</dbReference>
<evidence type="ECO:0000313" key="2">
    <source>
        <dbReference type="EMBL" id="KLJ28262.1"/>
    </source>
</evidence>
<reference evidence="5 11" key="2">
    <citation type="journal article" date="2016" name="Sci. Rep.">
        <title>Serotype IV Streptococcus agalactiae ST-452 has arisen from large genomic recombination events between CC23 and the hypervirulent CC17 lineages.</title>
        <authorList>
            <person name="Campisi E."/>
            <person name="Rinaudo C.D."/>
            <person name="Donati C."/>
            <person name="Barucco M."/>
            <person name="Torricelli G."/>
            <person name="Edwards M.S."/>
            <person name="Baker C.J."/>
            <person name="Margarit I."/>
            <person name="Rosini R."/>
        </authorList>
    </citation>
    <scope>NUCLEOTIDE SEQUENCE [LARGE SCALE GENOMIC DNA]</scope>
    <source>
        <strain evidence="5 11">CZ-PW-140</strain>
    </source>
</reference>
<feature type="transmembrane region" description="Helical" evidence="1">
    <location>
        <begin position="35"/>
        <end position="52"/>
    </location>
</feature>
<dbReference type="EMBL" id="UHEW01000005">
    <property type="protein sequence ID" value="SUN29470.1"/>
    <property type="molecule type" value="Genomic_DNA"/>
</dbReference>
<evidence type="ECO:0000313" key="11">
    <source>
        <dbReference type="Proteomes" id="UP000093122"/>
    </source>
</evidence>
<reference evidence="4" key="5">
    <citation type="submission" date="2023-05" db="EMBL/GenBank/DDBJ databases">
        <title>Cataloging the Phylogenetic Diversity of Human Bladder Bacteria.</title>
        <authorList>
            <person name="Du J."/>
        </authorList>
    </citation>
    <scope>NUCLEOTIDE SEQUENCE</scope>
    <source>
        <strain evidence="4">UMB8703</strain>
    </source>
</reference>
<evidence type="ECO:0000313" key="13">
    <source>
        <dbReference type="Proteomes" id="UP000255140"/>
    </source>
</evidence>
<dbReference type="EMBL" id="LCVB01000032">
    <property type="protein sequence ID" value="KLJ28262.1"/>
    <property type="molecule type" value="Genomic_DNA"/>
</dbReference>
<dbReference type="Proteomes" id="UP000254076">
    <property type="component" value="Unassembled WGS sequence"/>
</dbReference>
<evidence type="ECO:0000313" key="10">
    <source>
        <dbReference type="Proteomes" id="UP000035346"/>
    </source>
</evidence>
<dbReference type="EMBL" id="LBKL01000062">
    <property type="protein sequence ID" value="KLL39201.1"/>
    <property type="molecule type" value="Genomic_DNA"/>
</dbReference>
<dbReference type="Proteomes" id="UP000035174">
    <property type="component" value="Unassembled WGS sequence"/>
</dbReference>
<reference evidence="12 13" key="4">
    <citation type="submission" date="2018-06" db="EMBL/GenBank/DDBJ databases">
        <authorList>
            <consortium name="Pathogen Informatics"/>
            <person name="Doyle S."/>
        </authorList>
    </citation>
    <scope>NUCLEOTIDE SEQUENCE [LARGE SCALE GENOMIC DNA]</scope>
    <source>
        <strain evidence="7 12">NCTC8185</strain>
        <strain evidence="8 13">NCTC9828</strain>
    </source>
</reference>
<gene>
    <name evidence="5" type="ORF">AX245_04930</name>
    <name evidence="6" type="ORF">C4618_06670</name>
    <name evidence="7" type="ORF">NCTC8185_02148</name>
    <name evidence="8" type="ORF">NCTC9828_01763</name>
    <name evidence="4" type="ORF">QP229_01745</name>
    <name evidence="3" type="ORF">WA04_05230</name>
    <name evidence="2" type="ORF">WA45_08275</name>
</gene>
<dbReference type="Proteomes" id="UP000256718">
    <property type="component" value="Unassembled WGS sequence"/>
</dbReference>
<proteinExistence type="predicted"/>
<feature type="transmembrane region" description="Helical" evidence="1">
    <location>
        <begin position="72"/>
        <end position="91"/>
    </location>
</feature>
<protein>
    <submittedName>
        <fullName evidence="4">DUF554 domain-containing protein</fullName>
    </submittedName>
    <submittedName>
        <fullName evidence="2">Membrane protein</fullName>
    </submittedName>
    <submittedName>
        <fullName evidence="7 8">Transport protein</fullName>
    </submittedName>
</protein>
<evidence type="ECO:0000313" key="3">
    <source>
        <dbReference type="EMBL" id="KLL39201.1"/>
    </source>
</evidence>
<dbReference type="KEGG" id="sage:EN72_04790"/>
<organism evidence="5 11">
    <name type="scientific">Streptococcus agalactiae</name>
    <dbReference type="NCBI Taxonomy" id="1311"/>
    <lineage>
        <taxon>Bacteria</taxon>
        <taxon>Bacillati</taxon>
        <taxon>Bacillota</taxon>
        <taxon>Bacilli</taxon>
        <taxon>Lactobacillales</taxon>
        <taxon>Streptococcaceae</taxon>
        <taxon>Streptococcus</taxon>
    </lineage>
</organism>
<keyword evidence="1" id="KW-1133">Transmembrane helix</keyword>
<feature type="transmembrane region" description="Helical" evidence="1">
    <location>
        <begin position="152"/>
        <end position="185"/>
    </location>
</feature>
<evidence type="ECO:0000313" key="4">
    <source>
        <dbReference type="EMBL" id="MDK6898718.1"/>
    </source>
</evidence>
<evidence type="ECO:0000313" key="5">
    <source>
        <dbReference type="EMBL" id="OCM71163.1"/>
    </source>
</evidence>
<evidence type="ECO:0000313" key="8">
    <source>
        <dbReference type="EMBL" id="SUN29470.1"/>
    </source>
</evidence>
<evidence type="ECO:0000313" key="6">
    <source>
        <dbReference type="EMBL" id="RDY81547.1"/>
    </source>
</evidence>
<keyword evidence="1" id="KW-0812">Transmembrane</keyword>
<accession>A0A076YS30</accession>
<feature type="transmembrane region" description="Helical" evidence="1">
    <location>
        <begin position="197"/>
        <end position="215"/>
    </location>
</feature>
<reference evidence="9 10" key="1">
    <citation type="journal article" date="2015" name="PLoS ONE">
        <title>Genomic analysis reveals the molecular basis for capsule loss in the group B streptococcus population.</title>
        <authorList>
            <consortium name="DEVANI Consortium"/>
            <person name="Rosini R."/>
            <person name="Campisi E."/>
            <person name="De Chiara M."/>
            <person name="Tettelin H."/>
            <person name="Rinaudo D."/>
            <person name="Toniolo C."/>
            <person name="Metruccio M."/>
            <person name="Guidotti S."/>
            <person name="Sorensen U.B."/>
            <person name="Kilian M."/>
            <person name="Ramirez M."/>
            <person name="Janulczyk R."/>
            <person name="Donati C."/>
            <person name="Grandi G."/>
            <person name="Margarit I."/>
        </authorList>
    </citation>
    <scope>NUCLEOTIDE SEQUENCE [LARGE SCALE GENOMIC DNA]</scope>
    <source>
        <strain evidence="3 10">DK-B-USS-215</strain>
        <strain evidence="2 9">ES-PW-063</strain>
    </source>
</reference>
<dbReference type="Proteomes" id="UP000255140">
    <property type="component" value="Unassembled WGS sequence"/>
</dbReference>
<dbReference type="EMBL" id="UHEQ01000004">
    <property type="protein sequence ID" value="SUN14847.1"/>
    <property type="molecule type" value="Genomic_DNA"/>
</dbReference>
<keyword evidence="1" id="KW-0472">Membrane</keyword>
<dbReference type="AlphaFoldDB" id="A0A076YS30"/>
<evidence type="ECO:0000256" key="1">
    <source>
        <dbReference type="SAM" id="Phobius"/>
    </source>
</evidence>
<dbReference type="EMBL" id="MAWT01000033">
    <property type="protein sequence ID" value="OCM71163.1"/>
    <property type="molecule type" value="Genomic_DNA"/>
</dbReference>
<dbReference type="Proteomes" id="UP000035346">
    <property type="component" value="Unassembled WGS sequence"/>
</dbReference>
<dbReference type="OMA" id="FCVGPMT"/>
<comment type="caution">
    <text evidence="5">The sequence shown here is derived from an EMBL/GenBank/DDBJ whole genome shotgun (WGS) entry which is preliminary data.</text>
</comment>
<dbReference type="Proteomes" id="UP000093122">
    <property type="component" value="Unassembled WGS sequence"/>
</dbReference>
<dbReference type="EMBL" id="QHGZ01000154">
    <property type="protein sequence ID" value="RDY81547.1"/>
    <property type="molecule type" value="Genomic_DNA"/>
</dbReference>
<evidence type="ECO:0000313" key="7">
    <source>
        <dbReference type="EMBL" id="SUN14847.1"/>
    </source>
</evidence>
<name>A0A076YS30_STRAG</name>
<evidence type="ECO:0000313" key="12">
    <source>
        <dbReference type="Proteomes" id="UP000254076"/>
    </source>
</evidence>
<sequence>MVGLGTVINVILIIVGGFVGLFLKNFLKESLQKSLMQAMGVAVLFISISGVLEKMMLVEKSHLISNHTNMMIITLALGTVLGELLSLDSYIDKFGNYLKQKTGSGNDIKFVEAFVTSTCTVCIGAMAVVGSIQDGIAADHSILFAKGMLDMIIIAIMTVSLGKGALFSALPVALLQGSLTIVAFFMGSLLNPSSLDYLNLVGNMLIFCVGVNLLFNLNIKVINMLPAIILAILWGSFI</sequence>
<feature type="transmembrane region" description="Helical" evidence="1">
    <location>
        <begin position="111"/>
        <end position="132"/>
    </location>
</feature>
<dbReference type="PANTHER" id="PTHR36111">
    <property type="entry name" value="INNER MEMBRANE PROTEIN-RELATED"/>
    <property type="match status" value="1"/>
</dbReference>
<dbReference type="Proteomes" id="UP001230629">
    <property type="component" value="Unassembled WGS sequence"/>
</dbReference>
<evidence type="ECO:0000313" key="9">
    <source>
        <dbReference type="Proteomes" id="UP000035174"/>
    </source>
</evidence>
<dbReference type="EMBL" id="JASOIH010000001">
    <property type="protein sequence ID" value="MDK6898718.1"/>
    <property type="molecule type" value="Genomic_DNA"/>
</dbReference>